<evidence type="ECO:0000256" key="12">
    <source>
        <dbReference type="RuleBase" id="RU000589"/>
    </source>
</evidence>
<dbReference type="CDD" id="cd15798">
    <property type="entry name" value="PMEI-like_3"/>
    <property type="match status" value="1"/>
</dbReference>
<evidence type="ECO:0000256" key="1">
    <source>
        <dbReference type="ARBA" id="ARBA00004191"/>
    </source>
</evidence>
<evidence type="ECO:0000313" key="15">
    <source>
        <dbReference type="Proteomes" id="UP001154282"/>
    </source>
</evidence>
<keyword evidence="15" id="KW-1185">Reference proteome</keyword>
<dbReference type="InterPro" id="IPR035513">
    <property type="entry name" value="Invertase/methylesterase_inhib"/>
</dbReference>
<dbReference type="PROSITE" id="PS00503">
    <property type="entry name" value="PECTINESTERASE_2"/>
    <property type="match status" value="1"/>
</dbReference>
<dbReference type="PANTHER" id="PTHR31707">
    <property type="entry name" value="PECTINESTERASE"/>
    <property type="match status" value="1"/>
</dbReference>
<dbReference type="PROSITE" id="PS00800">
    <property type="entry name" value="PECTINESTERASE_1"/>
    <property type="match status" value="1"/>
</dbReference>
<dbReference type="Pfam" id="PF04043">
    <property type="entry name" value="PMEI"/>
    <property type="match status" value="1"/>
</dbReference>
<organism evidence="14 15">
    <name type="scientific">Linum tenue</name>
    <dbReference type="NCBI Taxonomy" id="586396"/>
    <lineage>
        <taxon>Eukaryota</taxon>
        <taxon>Viridiplantae</taxon>
        <taxon>Streptophyta</taxon>
        <taxon>Embryophyta</taxon>
        <taxon>Tracheophyta</taxon>
        <taxon>Spermatophyta</taxon>
        <taxon>Magnoliopsida</taxon>
        <taxon>eudicotyledons</taxon>
        <taxon>Gunneridae</taxon>
        <taxon>Pentapetalae</taxon>
        <taxon>rosids</taxon>
        <taxon>fabids</taxon>
        <taxon>Malpighiales</taxon>
        <taxon>Linaceae</taxon>
        <taxon>Linum</taxon>
    </lineage>
</organism>
<dbReference type="InterPro" id="IPR033131">
    <property type="entry name" value="Pectinesterase_Asp_AS"/>
</dbReference>
<dbReference type="EC" id="3.1.1.11" evidence="5 12"/>
<comment type="subcellular location">
    <subcellularLocation>
        <location evidence="1 12">Secreted</location>
        <location evidence="1 12">Cell wall</location>
    </subcellularLocation>
</comment>
<keyword evidence="7 12" id="KW-0378">Hydrolase</keyword>
<keyword evidence="12" id="KW-0961">Cell wall biogenesis/degradation</keyword>
<comment type="catalytic activity">
    <reaction evidence="12">
        <text>[(1-&gt;4)-alpha-D-galacturonosyl methyl ester](n) + n H2O = [(1-&gt;4)-alpha-D-galacturonosyl](n) + n methanol + n H(+)</text>
        <dbReference type="Rhea" id="RHEA:22380"/>
        <dbReference type="Rhea" id="RHEA-COMP:14570"/>
        <dbReference type="Rhea" id="RHEA-COMP:14573"/>
        <dbReference type="ChEBI" id="CHEBI:15377"/>
        <dbReference type="ChEBI" id="CHEBI:15378"/>
        <dbReference type="ChEBI" id="CHEBI:17790"/>
        <dbReference type="ChEBI" id="CHEBI:140522"/>
        <dbReference type="ChEBI" id="CHEBI:140523"/>
        <dbReference type="EC" id="3.1.1.11"/>
    </reaction>
</comment>
<dbReference type="SUPFAM" id="SSF101148">
    <property type="entry name" value="Plant invertase/pectin methylesterase inhibitor"/>
    <property type="match status" value="1"/>
</dbReference>
<comment type="pathway">
    <text evidence="2 12">Glycan metabolism; pectin degradation; 2-dehydro-3-deoxy-D-gluconate from pectin: step 1/5.</text>
</comment>
<dbReference type="Gene3D" id="2.160.20.10">
    <property type="entry name" value="Single-stranded right-handed beta-helix, Pectin lyase-like"/>
    <property type="match status" value="1"/>
</dbReference>
<dbReference type="GO" id="GO:0045490">
    <property type="term" value="P:pectin catabolic process"/>
    <property type="evidence" value="ECO:0007669"/>
    <property type="project" value="UniProtKB-UniRule"/>
</dbReference>
<accession>A0AAV0NTZ8</accession>
<dbReference type="SMART" id="SM00856">
    <property type="entry name" value="PMEI"/>
    <property type="match status" value="1"/>
</dbReference>
<evidence type="ECO:0000256" key="7">
    <source>
        <dbReference type="ARBA" id="ARBA00022801"/>
    </source>
</evidence>
<name>A0AAV0NTZ8_9ROSI</name>
<keyword evidence="12" id="KW-0964">Secreted</keyword>
<evidence type="ECO:0000259" key="13">
    <source>
        <dbReference type="SMART" id="SM00856"/>
    </source>
</evidence>
<comment type="similarity">
    <text evidence="4">In the C-terminal section; belongs to the pectinesterase family.</text>
</comment>
<dbReference type="InterPro" id="IPR000070">
    <property type="entry name" value="Pectinesterase_cat"/>
</dbReference>
<dbReference type="GO" id="GO:0004857">
    <property type="term" value="F:enzyme inhibitor activity"/>
    <property type="evidence" value="ECO:0007669"/>
    <property type="project" value="InterPro"/>
</dbReference>
<comment type="similarity">
    <text evidence="3">In the N-terminal section; belongs to the PMEI family.</text>
</comment>
<evidence type="ECO:0000256" key="2">
    <source>
        <dbReference type="ARBA" id="ARBA00005184"/>
    </source>
</evidence>
<feature type="active site" evidence="11">
    <location>
        <position position="395"/>
    </location>
</feature>
<dbReference type="InterPro" id="IPR011050">
    <property type="entry name" value="Pectin_lyase_fold/virulence"/>
</dbReference>
<dbReference type="EMBL" id="CAMGYJ010000008">
    <property type="protein sequence ID" value="CAI0462224.1"/>
    <property type="molecule type" value="Genomic_DNA"/>
</dbReference>
<dbReference type="NCBIfam" id="TIGR01614">
    <property type="entry name" value="PME_inhib"/>
    <property type="match status" value="1"/>
</dbReference>
<dbReference type="FunFam" id="2.160.20.10:FF:000001">
    <property type="entry name" value="Pectinesterase"/>
    <property type="match status" value="1"/>
</dbReference>
<dbReference type="GO" id="GO:0030599">
    <property type="term" value="F:pectinesterase activity"/>
    <property type="evidence" value="ECO:0007669"/>
    <property type="project" value="UniProtKB-UniRule"/>
</dbReference>
<dbReference type="GO" id="GO:0042545">
    <property type="term" value="P:cell wall modification"/>
    <property type="evidence" value="ECO:0007669"/>
    <property type="project" value="UniProtKB-UniRule"/>
</dbReference>
<dbReference type="Gene3D" id="1.20.140.40">
    <property type="entry name" value="Invertase/pectin methylesterase inhibitor family protein"/>
    <property type="match status" value="1"/>
</dbReference>
<evidence type="ECO:0000256" key="8">
    <source>
        <dbReference type="ARBA" id="ARBA00023085"/>
    </source>
</evidence>
<evidence type="ECO:0000256" key="5">
    <source>
        <dbReference type="ARBA" id="ARBA00013229"/>
    </source>
</evidence>
<dbReference type="InterPro" id="IPR012334">
    <property type="entry name" value="Pectin_lyas_fold"/>
</dbReference>
<feature type="chain" id="PRO_5043103491" description="Pectinesterase" evidence="12">
    <location>
        <begin position="23"/>
        <end position="557"/>
    </location>
</feature>
<evidence type="ECO:0000313" key="14">
    <source>
        <dbReference type="EMBL" id="CAI0462224.1"/>
    </source>
</evidence>
<evidence type="ECO:0000256" key="9">
    <source>
        <dbReference type="ARBA" id="ARBA00023157"/>
    </source>
</evidence>
<dbReference type="SUPFAM" id="SSF51126">
    <property type="entry name" value="Pectin lyase-like"/>
    <property type="match status" value="1"/>
</dbReference>
<dbReference type="Pfam" id="PF01095">
    <property type="entry name" value="Pectinesterase"/>
    <property type="match status" value="1"/>
</dbReference>
<evidence type="ECO:0000256" key="4">
    <source>
        <dbReference type="ARBA" id="ARBA00007786"/>
    </source>
</evidence>
<dbReference type="InterPro" id="IPR006501">
    <property type="entry name" value="Pectinesterase_inhib_dom"/>
</dbReference>
<gene>
    <name evidence="14" type="ORF">LITE_LOCUS35265</name>
</gene>
<dbReference type="AlphaFoldDB" id="A0AAV0NTZ8"/>
<feature type="domain" description="Pectinesterase inhibitor" evidence="13">
    <location>
        <begin position="36"/>
        <end position="195"/>
    </location>
</feature>
<comment type="function">
    <text evidence="12">Acts in the modification of cell walls via demethylesterification of cell wall pectin.</text>
</comment>
<reference evidence="14" key="1">
    <citation type="submission" date="2022-08" db="EMBL/GenBank/DDBJ databases">
        <authorList>
            <person name="Gutierrez-Valencia J."/>
        </authorList>
    </citation>
    <scope>NUCLEOTIDE SEQUENCE</scope>
</reference>
<protein>
    <recommendedName>
        <fullName evidence="5 12">Pectinesterase</fullName>
        <ecNumber evidence="5 12">3.1.1.11</ecNumber>
    </recommendedName>
</protein>
<keyword evidence="9" id="KW-1015">Disulfide bond</keyword>
<evidence type="ECO:0000256" key="3">
    <source>
        <dbReference type="ARBA" id="ARBA00006027"/>
    </source>
</evidence>
<dbReference type="InterPro" id="IPR018040">
    <property type="entry name" value="Pectinesterase_Tyr_AS"/>
</dbReference>
<keyword evidence="6 12" id="KW-0134">Cell wall</keyword>
<evidence type="ECO:0000256" key="11">
    <source>
        <dbReference type="PROSITE-ProRule" id="PRU10040"/>
    </source>
</evidence>
<keyword evidence="10" id="KW-0325">Glycoprotein</keyword>
<sequence length="557" mass="59983">MVAYYTFLVAPLILVLLASTGAASTPASKSNTLSARRHAVLTSSCRNARHPDLCYSSVAAAPGAAEMATQKDVIKASLNVTCTSVQRNMIAIRNLIATRKDLTPRARSALQDCLVTMDESLDELHVALADLDEYPKKKSLYKHADDLKTLLGAAMTNQETCLDGFSHDDHEKEVRKSLETGPVRVEKMCGNALGMVVNMTATDINAANGVSGEEEENKSASSNGAWPEWMKAGDRRLLQASTVAADVVVASDGSGKYKTVSEAVAAAPKKSSKRYVIRIKAGVYKENVDVPKDKTNIMFVGDGRTTTIITGSKNVADGSTTFNSATVVAVGQGFLARDITFQNTAGPSKHQAVALRVGADLAAFYRCDFLAYQDTLYVHSNRQFFHSCLVVGTVDFIFGNSAAVFQNCDIHARRPNSGQKNMLTAHGRTDPNQNTGIVIQKCRIGATSDLQAVKGSFGTYLGRPWKQYARTVIMQSTISDVVHPTGWHEWDGNFALDTLFYGEHKNTGAGAATNSRVKWKGHKVITSDTEAAAFTAGRFIAGGSWLASTTFPFSLGL</sequence>
<dbReference type="Proteomes" id="UP001154282">
    <property type="component" value="Unassembled WGS sequence"/>
</dbReference>
<proteinExistence type="inferred from homology"/>
<keyword evidence="8 12" id="KW-0063">Aspartyl esterase</keyword>
<evidence type="ECO:0000256" key="6">
    <source>
        <dbReference type="ARBA" id="ARBA00022512"/>
    </source>
</evidence>
<evidence type="ECO:0000256" key="10">
    <source>
        <dbReference type="ARBA" id="ARBA00023180"/>
    </source>
</evidence>
<dbReference type="FunFam" id="1.20.140.40:FF:000010">
    <property type="entry name" value="Pectinesterase"/>
    <property type="match status" value="1"/>
</dbReference>
<keyword evidence="12" id="KW-0732">Signal</keyword>
<comment type="caution">
    <text evidence="14">The sequence shown here is derived from an EMBL/GenBank/DDBJ whole genome shotgun (WGS) entry which is preliminary data.</text>
</comment>
<feature type="signal peptide" evidence="12">
    <location>
        <begin position="1"/>
        <end position="22"/>
    </location>
</feature>